<evidence type="ECO:0000313" key="2">
    <source>
        <dbReference type="Proteomes" id="UP000807115"/>
    </source>
</evidence>
<accession>A0A921V2Y1</accession>
<reference evidence="1" key="1">
    <citation type="journal article" date="2019" name="BMC Genomics">
        <title>A new reference genome for Sorghum bicolor reveals high levels of sequence similarity between sweet and grain genotypes: implications for the genetics of sugar metabolism.</title>
        <authorList>
            <person name="Cooper E.A."/>
            <person name="Brenton Z.W."/>
            <person name="Flinn B.S."/>
            <person name="Jenkins J."/>
            <person name="Shu S."/>
            <person name="Flowers D."/>
            <person name="Luo F."/>
            <person name="Wang Y."/>
            <person name="Xia P."/>
            <person name="Barry K."/>
            <person name="Daum C."/>
            <person name="Lipzen A."/>
            <person name="Yoshinaga Y."/>
            <person name="Schmutz J."/>
            <person name="Saski C."/>
            <person name="Vermerris W."/>
            <person name="Kresovich S."/>
        </authorList>
    </citation>
    <scope>NUCLEOTIDE SEQUENCE</scope>
</reference>
<comment type="caution">
    <text evidence="1">The sequence shown here is derived from an EMBL/GenBank/DDBJ whole genome shotgun (WGS) entry which is preliminary data.</text>
</comment>
<dbReference type="EMBL" id="CM027680">
    <property type="protein sequence ID" value="KAG0552778.1"/>
    <property type="molecule type" value="Genomic_DNA"/>
</dbReference>
<name>A0A921V2Y1_SORBI</name>
<protein>
    <submittedName>
        <fullName evidence="1">Uncharacterized protein</fullName>
    </submittedName>
</protein>
<evidence type="ECO:0000313" key="1">
    <source>
        <dbReference type="EMBL" id="KAG0552778.1"/>
    </source>
</evidence>
<dbReference type="AlphaFoldDB" id="A0A921V2Y1"/>
<sequence length="155" mass="17809">MHTLFYFSSLQICRSLPQFNYPDFQIMNCSDFHITDTYTRNSTAQMQIEGPKTKITSFPYTRPKKCEQIQPPLCAGTNPLAFFDIASVPPSCSLEFGMESEGLRQNVQGKFHLSTCEKHKGCVHVYTFYTLLVVKPRLRYHWECSSMVEGLLYAA</sequence>
<reference evidence="1" key="2">
    <citation type="submission" date="2020-10" db="EMBL/GenBank/DDBJ databases">
        <authorList>
            <person name="Cooper E.A."/>
            <person name="Brenton Z.W."/>
            <person name="Flinn B.S."/>
            <person name="Jenkins J."/>
            <person name="Shu S."/>
            <person name="Flowers D."/>
            <person name="Luo F."/>
            <person name="Wang Y."/>
            <person name="Xia P."/>
            <person name="Barry K."/>
            <person name="Daum C."/>
            <person name="Lipzen A."/>
            <person name="Yoshinaga Y."/>
            <person name="Schmutz J."/>
            <person name="Saski C."/>
            <person name="Vermerris W."/>
            <person name="Kresovich S."/>
        </authorList>
    </citation>
    <scope>NUCLEOTIDE SEQUENCE</scope>
</reference>
<gene>
    <name evidence="1" type="ORF">BDA96_01G536600</name>
</gene>
<dbReference type="Proteomes" id="UP000807115">
    <property type="component" value="Chromosome 1"/>
</dbReference>
<proteinExistence type="predicted"/>
<organism evidence="1 2">
    <name type="scientific">Sorghum bicolor</name>
    <name type="common">Sorghum</name>
    <name type="synonym">Sorghum vulgare</name>
    <dbReference type="NCBI Taxonomy" id="4558"/>
    <lineage>
        <taxon>Eukaryota</taxon>
        <taxon>Viridiplantae</taxon>
        <taxon>Streptophyta</taxon>
        <taxon>Embryophyta</taxon>
        <taxon>Tracheophyta</taxon>
        <taxon>Spermatophyta</taxon>
        <taxon>Magnoliopsida</taxon>
        <taxon>Liliopsida</taxon>
        <taxon>Poales</taxon>
        <taxon>Poaceae</taxon>
        <taxon>PACMAD clade</taxon>
        <taxon>Panicoideae</taxon>
        <taxon>Andropogonodae</taxon>
        <taxon>Andropogoneae</taxon>
        <taxon>Sorghinae</taxon>
        <taxon>Sorghum</taxon>
    </lineage>
</organism>